<proteinExistence type="predicted"/>
<dbReference type="PANTHER" id="PTHR33116">
    <property type="entry name" value="REVERSE TRANSCRIPTASE ZINC-BINDING DOMAIN-CONTAINING PROTEIN-RELATED-RELATED"/>
    <property type="match status" value="1"/>
</dbReference>
<reference evidence="1" key="2">
    <citation type="submission" date="2022-01" db="EMBL/GenBank/DDBJ databases">
        <authorList>
            <person name="Yamashiro T."/>
            <person name="Shiraishi A."/>
            <person name="Satake H."/>
            <person name="Nakayama K."/>
        </authorList>
    </citation>
    <scope>NUCLEOTIDE SEQUENCE</scope>
</reference>
<keyword evidence="2" id="KW-1185">Reference proteome</keyword>
<accession>A0ABQ5AE89</accession>
<organism evidence="1 2">
    <name type="scientific">Tanacetum coccineum</name>
    <dbReference type="NCBI Taxonomy" id="301880"/>
    <lineage>
        <taxon>Eukaryota</taxon>
        <taxon>Viridiplantae</taxon>
        <taxon>Streptophyta</taxon>
        <taxon>Embryophyta</taxon>
        <taxon>Tracheophyta</taxon>
        <taxon>Spermatophyta</taxon>
        <taxon>Magnoliopsida</taxon>
        <taxon>eudicotyledons</taxon>
        <taxon>Gunneridae</taxon>
        <taxon>Pentapetalae</taxon>
        <taxon>asterids</taxon>
        <taxon>campanulids</taxon>
        <taxon>Asterales</taxon>
        <taxon>Asteraceae</taxon>
        <taxon>Asteroideae</taxon>
        <taxon>Anthemideae</taxon>
        <taxon>Anthemidinae</taxon>
        <taxon>Tanacetum</taxon>
    </lineage>
</organism>
<gene>
    <name evidence="1" type="ORF">Tco_0822165</name>
</gene>
<dbReference type="EMBL" id="BQNB010012238">
    <property type="protein sequence ID" value="GJT00996.1"/>
    <property type="molecule type" value="Genomic_DNA"/>
</dbReference>
<dbReference type="Proteomes" id="UP001151760">
    <property type="component" value="Unassembled WGS sequence"/>
</dbReference>
<dbReference type="PANTHER" id="PTHR33116:SF84">
    <property type="entry name" value="RNA-DIRECTED DNA POLYMERASE"/>
    <property type="match status" value="1"/>
</dbReference>
<reference evidence="1" key="1">
    <citation type="journal article" date="2022" name="Int. J. Mol. Sci.">
        <title>Draft Genome of Tanacetum Coccineum: Genomic Comparison of Closely Related Tanacetum-Family Plants.</title>
        <authorList>
            <person name="Yamashiro T."/>
            <person name="Shiraishi A."/>
            <person name="Nakayama K."/>
            <person name="Satake H."/>
        </authorList>
    </citation>
    <scope>NUCLEOTIDE SEQUENCE</scope>
</reference>
<comment type="caution">
    <text evidence="1">The sequence shown here is derived from an EMBL/GenBank/DDBJ whole genome shotgun (WGS) entry which is preliminary data.</text>
</comment>
<evidence type="ECO:0000313" key="1">
    <source>
        <dbReference type="EMBL" id="GJT00996.1"/>
    </source>
</evidence>
<evidence type="ECO:0008006" key="3">
    <source>
        <dbReference type="Google" id="ProtNLM"/>
    </source>
</evidence>
<name>A0ABQ5AE89_9ASTR</name>
<sequence>MEVLNLMVKRQIMRDKRFSYHSRCQKLKISNLFSADDLLMLCHGDMVSASILRRGLDEFSMSYGLYPSMNKSNVFFCNIPTDVKEEIKLVMPFREGVLPIRYLGVPLVSKRVTKNDCRVLMKVYWCYLFILPIIVCDDIDSLLCNFLWSIKSSSGSMEIELNRGMSWCWKHLLNLREKIMEFVYVKLGNGKSYSLWFDKWHPRGPLSKLIDVRMIGLAGLSTNAKVIDMIDNNSWN</sequence>
<protein>
    <recommendedName>
        <fullName evidence="3">RNA-directed DNA polymerase, eukaryota, reverse transcriptase zinc-binding domain protein</fullName>
    </recommendedName>
</protein>
<evidence type="ECO:0000313" key="2">
    <source>
        <dbReference type="Proteomes" id="UP001151760"/>
    </source>
</evidence>